<reference evidence="2" key="1">
    <citation type="submission" date="2016-10" db="EMBL/GenBank/DDBJ databases">
        <authorList>
            <person name="Varghese N."/>
            <person name="Submissions S."/>
        </authorList>
    </citation>
    <scope>NUCLEOTIDE SEQUENCE [LARGE SCALE GENOMIC DNA]</scope>
    <source>
        <strain evidence="2">LMG 26416</strain>
    </source>
</reference>
<dbReference type="Pfam" id="PF05159">
    <property type="entry name" value="Capsule_synth"/>
    <property type="match status" value="1"/>
</dbReference>
<dbReference type="AlphaFoldDB" id="A0A1H7H9N7"/>
<evidence type="ECO:0000313" key="2">
    <source>
        <dbReference type="Proteomes" id="UP000199120"/>
    </source>
</evidence>
<dbReference type="STRING" id="416943.SAMN05445871_0127"/>
<sequence>MHELLAANARYYLLPLQLNSDSQIVVHSPFDTIAQVVERVFASFAAHAPADTLLVVKNHPLDSGLVDHRRHALKAAREWGVLERVRFLDGGHLPTLLDHALGVVVVNSTVGLSALHHGRPLIALGDAIYSMAGLTWQHDLDDFWRYSHAPDMILYSAFLDYVVHHTQINGDFYTKSGIRMAIDAVVKRFEKADG</sequence>
<dbReference type="EMBL" id="FOAJ01000002">
    <property type="protein sequence ID" value="SEK46959.1"/>
    <property type="molecule type" value="Genomic_DNA"/>
</dbReference>
<evidence type="ECO:0000313" key="1">
    <source>
        <dbReference type="EMBL" id="SEK46959.1"/>
    </source>
</evidence>
<dbReference type="Proteomes" id="UP000199120">
    <property type="component" value="Unassembled WGS sequence"/>
</dbReference>
<gene>
    <name evidence="1" type="ORF">SAMN05192542_102184</name>
</gene>
<name>A0A1H7H9N7_9BURK</name>
<dbReference type="InterPro" id="IPR007833">
    <property type="entry name" value="Capsule_polysaccharide_synth"/>
</dbReference>
<proteinExistence type="predicted"/>
<accession>A0A1H7H9N7</accession>
<protein>
    <submittedName>
        <fullName evidence="1">Capsular polysaccharide export protein</fullName>
    </submittedName>
</protein>
<organism evidence="1 2">
    <name type="scientific">Paraburkholderia caballeronis</name>
    <dbReference type="NCBI Taxonomy" id="416943"/>
    <lineage>
        <taxon>Bacteria</taxon>
        <taxon>Pseudomonadati</taxon>
        <taxon>Pseudomonadota</taxon>
        <taxon>Betaproteobacteria</taxon>
        <taxon>Burkholderiales</taxon>
        <taxon>Burkholderiaceae</taxon>
        <taxon>Paraburkholderia</taxon>
    </lineage>
</organism>
<keyword evidence="2" id="KW-1185">Reference proteome</keyword>
<dbReference type="GO" id="GO:0015774">
    <property type="term" value="P:polysaccharide transport"/>
    <property type="evidence" value="ECO:0007669"/>
    <property type="project" value="InterPro"/>
</dbReference>
<dbReference type="GO" id="GO:0000271">
    <property type="term" value="P:polysaccharide biosynthetic process"/>
    <property type="evidence" value="ECO:0007669"/>
    <property type="project" value="InterPro"/>
</dbReference>